<proteinExistence type="predicted"/>
<evidence type="ECO:0000313" key="2">
    <source>
        <dbReference type="EMBL" id="KAK1282250.1"/>
    </source>
</evidence>
<dbReference type="PANTHER" id="PTHR34190">
    <property type="entry name" value="EXPRESSED PROTEIN"/>
    <property type="match status" value="1"/>
</dbReference>
<comment type="caution">
    <text evidence="2">The sequence shown here is derived from an EMBL/GenBank/DDBJ whole genome shotgun (WGS) entry which is preliminary data.</text>
</comment>
<dbReference type="PANTHER" id="PTHR34190:SF10">
    <property type="entry name" value="TERNARY COMPLEX FACTOR MIP1 LEUCINE-ZIPPER DOMAIN-CONTAINING PROTEIN"/>
    <property type="match status" value="1"/>
</dbReference>
<organism evidence="2 3">
    <name type="scientific">Acorus calamus</name>
    <name type="common">Sweet flag</name>
    <dbReference type="NCBI Taxonomy" id="4465"/>
    <lineage>
        <taxon>Eukaryota</taxon>
        <taxon>Viridiplantae</taxon>
        <taxon>Streptophyta</taxon>
        <taxon>Embryophyta</taxon>
        <taxon>Tracheophyta</taxon>
        <taxon>Spermatophyta</taxon>
        <taxon>Magnoliopsida</taxon>
        <taxon>Liliopsida</taxon>
        <taxon>Acoraceae</taxon>
        <taxon>Acorus</taxon>
    </lineage>
</organism>
<evidence type="ECO:0000313" key="3">
    <source>
        <dbReference type="Proteomes" id="UP001180020"/>
    </source>
</evidence>
<sequence>MDRDENDQLSSMPILPRLDRLDRLVCHLEEKSSSSESYFSGPIPTSQDDNEKQCKPLPAALEEVHSKGTLMERVAVLENRVLQMSLELEKRSMSGSSMNCSGKKSPARTISEVFDVTEDINEQEIQVS</sequence>
<dbReference type="Proteomes" id="UP001180020">
    <property type="component" value="Unassembled WGS sequence"/>
</dbReference>
<accession>A0AAV9BZL8</accession>
<reference evidence="2" key="2">
    <citation type="submission" date="2023-06" db="EMBL/GenBank/DDBJ databases">
        <authorList>
            <person name="Ma L."/>
            <person name="Liu K.-W."/>
            <person name="Li Z."/>
            <person name="Hsiao Y.-Y."/>
            <person name="Qi Y."/>
            <person name="Fu T."/>
            <person name="Tang G."/>
            <person name="Zhang D."/>
            <person name="Sun W.-H."/>
            <person name="Liu D.-K."/>
            <person name="Li Y."/>
            <person name="Chen G.-Z."/>
            <person name="Liu X.-D."/>
            <person name="Liao X.-Y."/>
            <person name="Jiang Y.-T."/>
            <person name="Yu X."/>
            <person name="Hao Y."/>
            <person name="Huang J."/>
            <person name="Zhao X.-W."/>
            <person name="Ke S."/>
            <person name="Chen Y.-Y."/>
            <person name="Wu W.-L."/>
            <person name="Hsu J.-L."/>
            <person name="Lin Y.-F."/>
            <person name="Huang M.-D."/>
            <person name="Li C.-Y."/>
            <person name="Huang L."/>
            <person name="Wang Z.-W."/>
            <person name="Zhao X."/>
            <person name="Zhong W.-Y."/>
            <person name="Peng D.-H."/>
            <person name="Ahmad S."/>
            <person name="Lan S."/>
            <person name="Zhang J.-S."/>
            <person name="Tsai W.-C."/>
            <person name="Van De Peer Y."/>
            <person name="Liu Z.-J."/>
        </authorList>
    </citation>
    <scope>NUCLEOTIDE SEQUENCE</scope>
    <source>
        <strain evidence="2">CP</strain>
        <tissue evidence="2">Leaves</tissue>
    </source>
</reference>
<reference evidence="2" key="1">
    <citation type="journal article" date="2023" name="Nat. Commun.">
        <title>Diploid and tetraploid genomes of Acorus and the evolution of monocots.</title>
        <authorList>
            <person name="Ma L."/>
            <person name="Liu K.W."/>
            <person name="Li Z."/>
            <person name="Hsiao Y.Y."/>
            <person name="Qi Y."/>
            <person name="Fu T."/>
            <person name="Tang G.D."/>
            <person name="Zhang D."/>
            <person name="Sun W.H."/>
            <person name="Liu D.K."/>
            <person name="Li Y."/>
            <person name="Chen G.Z."/>
            <person name="Liu X.D."/>
            <person name="Liao X.Y."/>
            <person name="Jiang Y.T."/>
            <person name="Yu X."/>
            <person name="Hao Y."/>
            <person name="Huang J."/>
            <person name="Zhao X.W."/>
            <person name="Ke S."/>
            <person name="Chen Y.Y."/>
            <person name="Wu W.L."/>
            <person name="Hsu J.L."/>
            <person name="Lin Y.F."/>
            <person name="Huang M.D."/>
            <person name="Li C.Y."/>
            <person name="Huang L."/>
            <person name="Wang Z.W."/>
            <person name="Zhao X."/>
            <person name="Zhong W.Y."/>
            <person name="Peng D.H."/>
            <person name="Ahmad S."/>
            <person name="Lan S."/>
            <person name="Zhang J.S."/>
            <person name="Tsai W.C."/>
            <person name="Van de Peer Y."/>
            <person name="Liu Z.J."/>
        </authorList>
    </citation>
    <scope>NUCLEOTIDE SEQUENCE</scope>
    <source>
        <strain evidence="2">CP</strain>
    </source>
</reference>
<gene>
    <name evidence="2" type="ORF">QJS10_CPB22g01523</name>
</gene>
<evidence type="ECO:0000256" key="1">
    <source>
        <dbReference type="SAM" id="MobiDB-lite"/>
    </source>
</evidence>
<dbReference type="EMBL" id="JAUJYO010000022">
    <property type="protein sequence ID" value="KAK1282250.1"/>
    <property type="molecule type" value="Genomic_DNA"/>
</dbReference>
<keyword evidence="3" id="KW-1185">Reference proteome</keyword>
<name>A0AAV9BZL8_ACOCL</name>
<protein>
    <submittedName>
        <fullName evidence="2">Uncharacterized protein</fullName>
    </submittedName>
</protein>
<feature type="region of interest" description="Disordered" evidence="1">
    <location>
        <begin position="30"/>
        <end position="53"/>
    </location>
</feature>
<dbReference type="AlphaFoldDB" id="A0AAV9BZL8"/>